<reference evidence="13" key="2">
    <citation type="submission" date="2025-09" db="UniProtKB">
        <authorList>
            <consortium name="Ensembl"/>
        </authorList>
    </citation>
    <scope>IDENTIFICATION</scope>
</reference>
<sequence>MKSRETADGGPNKASCKRSGVVKDSRSSEGRPLLGKCFYLHLVSNKKAESLEKDITLLGGTVEKFFSKDIKYLVSDKRDARFVRGLGRNSPVASPDSGHSSPLPRQRSPKGSSQGVTDAVIASRGKSLVERVIKEQERVQINRILSNALEWGVKVLYIEDIISYVEKKKKNLTLKSKAVSALKNETKTGLTQRGSFQKHDAGRINRPFVKVEDRTRQYKPNYRSMTNLPELNFTTAPPCTPFYVDDHGKDGHGKKIKERRLKNQKSAGSQDGDNVRPHKVKEKKLGGYCECCRVKYEALRTHLSTEHHKAFSKTDAYDVVDQLISGMEFDVTEIKQMKRGGCSVSSAVQVSMPKLALQDRREVCAPRLQDTGGGHASKGASCWASAWEPSASCRPRKRSNEALAGGCGPEVAHSRRRERTRVLGPAVAAQQGNCPCHLAQSSTSDRTLASASGQQLDNSVAVIGHNREETADRKANRNGSVSLDTVGAFHLSHVVSISTTSTDHTDAARTLQNRVQMARATREAVTLCATSSDLSESQWPPDEKLQRKICSVRRRRKTVRASEGPLKNAESLTGVLWQLFQSSEDMEWDFKGFEIQ</sequence>
<evidence type="ECO:0000313" key="13">
    <source>
        <dbReference type="Ensembl" id="ENSPKIP00000012281.1"/>
    </source>
</evidence>
<keyword evidence="3" id="KW-0479">Metal-binding</keyword>
<feature type="compositionally biased region" description="Basic residues" evidence="11">
    <location>
        <begin position="254"/>
        <end position="263"/>
    </location>
</feature>
<dbReference type="SMART" id="SM00586">
    <property type="entry name" value="ZnF_DBF"/>
    <property type="match status" value="1"/>
</dbReference>
<feature type="region of interest" description="Disordered" evidence="11">
    <location>
        <begin position="1"/>
        <end position="31"/>
    </location>
</feature>
<dbReference type="GO" id="GO:0043539">
    <property type="term" value="F:protein serine/threonine kinase activator activity"/>
    <property type="evidence" value="ECO:0007669"/>
    <property type="project" value="TreeGrafter"/>
</dbReference>
<keyword evidence="2" id="KW-0597">Phosphoprotein</keyword>
<dbReference type="Proteomes" id="UP000261540">
    <property type="component" value="Unplaced"/>
</dbReference>
<evidence type="ECO:0000256" key="2">
    <source>
        <dbReference type="ARBA" id="ARBA00022553"/>
    </source>
</evidence>
<keyword evidence="7" id="KW-0539">Nucleus</keyword>
<dbReference type="GO" id="GO:0010571">
    <property type="term" value="P:positive regulation of nuclear cell cycle DNA replication"/>
    <property type="evidence" value="ECO:0007669"/>
    <property type="project" value="TreeGrafter"/>
</dbReference>
<dbReference type="PROSITE" id="PS51265">
    <property type="entry name" value="ZF_DBF4"/>
    <property type="match status" value="1"/>
</dbReference>
<dbReference type="GO" id="GO:0008270">
    <property type="term" value="F:zinc ion binding"/>
    <property type="evidence" value="ECO:0007669"/>
    <property type="project" value="UniProtKB-KW"/>
</dbReference>
<dbReference type="Ensembl" id="ENSPKIT00000036671.1">
    <property type="protein sequence ID" value="ENSPKIP00000012281.1"/>
    <property type="gene ID" value="ENSPKIG00000000131.1"/>
</dbReference>
<evidence type="ECO:0000256" key="5">
    <source>
        <dbReference type="ARBA" id="ARBA00022771"/>
    </source>
</evidence>
<name>A0A3B3R3L4_9TELE</name>
<evidence type="ECO:0000256" key="8">
    <source>
        <dbReference type="ARBA" id="ARBA00023306"/>
    </source>
</evidence>
<dbReference type="OrthoDB" id="21380at2759"/>
<dbReference type="GO" id="GO:0031431">
    <property type="term" value="C:Dbf4-dependent protein kinase complex"/>
    <property type="evidence" value="ECO:0007669"/>
    <property type="project" value="TreeGrafter"/>
</dbReference>
<dbReference type="GO" id="GO:1901987">
    <property type="term" value="P:regulation of cell cycle phase transition"/>
    <property type="evidence" value="ECO:0007669"/>
    <property type="project" value="TreeGrafter"/>
</dbReference>
<keyword evidence="8" id="KW-0131">Cell cycle</keyword>
<feature type="region of interest" description="Disordered" evidence="11">
    <location>
        <begin position="398"/>
        <end position="418"/>
    </location>
</feature>
<dbReference type="GO" id="GO:0003676">
    <property type="term" value="F:nucleic acid binding"/>
    <property type="evidence" value="ECO:0007669"/>
    <property type="project" value="InterPro"/>
</dbReference>
<protein>
    <recommendedName>
        <fullName evidence="9">Protein DBF4 homolog A</fullName>
    </recommendedName>
</protein>
<evidence type="ECO:0000313" key="14">
    <source>
        <dbReference type="Proteomes" id="UP000261540"/>
    </source>
</evidence>
<evidence type="ECO:0000256" key="4">
    <source>
        <dbReference type="ARBA" id="ARBA00022737"/>
    </source>
</evidence>
<dbReference type="AlphaFoldDB" id="A0A3B3R3L4"/>
<keyword evidence="6" id="KW-0862">Zinc</keyword>
<accession>A0A3B3R3L4</accession>
<dbReference type="Gene3D" id="6.10.250.3410">
    <property type="entry name" value="DBF zinc finger"/>
    <property type="match status" value="1"/>
</dbReference>
<dbReference type="KEGG" id="pki:111860644"/>
<dbReference type="CTD" id="10926"/>
<feature type="region of interest" description="Disordered" evidence="11">
    <location>
        <begin position="247"/>
        <end position="279"/>
    </location>
</feature>
<comment type="subcellular location">
    <subcellularLocation>
        <location evidence="1">Nucleus</location>
    </subcellularLocation>
</comment>
<dbReference type="Pfam" id="PF07535">
    <property type="entry name" value="zf-DBF"/>
    <property type="match status" value="1"/>
</dbReference>
<evidence type="ECO:0000256" key="11">
    <source>
        <dbReference type="SAM" id="MobiDB-lite"/>
    </source>
</evidence>
<dbReference type="PANTHER" id="PTHR15375">
    <property type="entry name" value="ACTIVATOR OF S-PHASE KINASE-RELATED"/>
    <property type="match status" value="1"/>
</dbReference>
<reference evidence="13" key="1">
    <citation type="submission" date="2025-08" db="UniProtKB">
        <authorList>
            <consortium name="Ensembl"/>
        </authorList>
    </citation>
    <scope>IDENTIFICATION</scope>
</reference>
<evidence type="ECO:0000256" key="9">
    <source>
        <dbReference type="ARBA" id="ARBA00040397"/>
    </source>
</evidence>
<proteinExistence type="predicted"/>
<dbReference type="GeneTree" id="ENSGT00530000063909"/>
<keyword evidence="14" id="KW-1185">Reference proteome</keyword>
<evidence type="ECO:0000256" key="7">
    <source>
        <dbReference type="ARBA" id="ARBA00023242"/>
    </source>
</evidence>
<evidence type="ECO:0000256" key="3">
    <source>
        <dbReference type="ARBA" id="ARBA00022723"/>
    </source>
</evidence>
<organism evidence="13 14">
    <name type="scientific">Paramormyrops kingsleyae</name>
    <dbReference type="NCBI Taxonomy" id="1676925"/>
    <lineage>
        <taxon>Eukaryota</taxon>
        <taxon>Metazoa</taxon>
        <taxon>Chordata</taxon>
        <taxon>Craniata</taxon>
        <taxon>Vertebrata</taxon>
        <taxon>Euteleostomi</taxon>
        <taxon>Actinopterygii</taxon>
        <taxon>Neopterygii</taxon>
        <taxon>Teleostei</taxon>
        <taxon>Osteoglossocephala</taxon>
        <taxon>Osteoglossomorpha</taxon>
        <taxon>Osteoglossiformes</taxon>
        <taxon>Mormyridae</taxon>
        <taxon>Paramormyrops</taxon>
    </lineage>
</organism>
<keyword evidence="4" id="KW-0677">Repeat</keyword>
<dbReference type="FunFam" id="6.10.250.3410:FF:000001">
    <property type="entry name" value="Protein DBF4 homolog A"/>
    <property type="match status" value="1"/>
</dbReference>
<evidence type="ECO:0000256" key="6">
    <source>
        <dbReference type="ARBA" id="ARBA00022833"/>
    </source>
</evidence>
<evidence type="ECO:0000256" key="10">
    <source>
        <dbReference type="PROSITE-ProRule" id="PRU00600"/>
    </source>
</evidence>
<feature type="region of interest" description="Disordered" evidence="11">
    <location>
        <begin position="86"/>
        <end position="117"/>
    </location>
</feature>
<evidence type="ECO:0000259" key="12">
    <source>
        <dbReference type="PROSITE" id="PS51265"/>
    </source>
</evidence>
<dbReference type="STRING" id="1676925.ENSPKIP00000012281"/>
<evidence type="ECO:0000256" key="1">
    <source>
        <dbReference type="ARBA" id="ARBA00004123"/>
    </source>
</evidence>
<dbReference type="InterPro" id="IPR038545">
    <property type="entry name" value="Znf_DBF_sf"/>
</dbReference>
<dbReference type="InterPro" id="IPR006572">
    <property type="entry name" value="Znf_DBF"/>
</dbReference>
<keyword evidence="5 10" id="KW-0863">Zinc-finger</keyword>
<dbReference type="InterPro" id="IPR051590">
    <property type="entry name" value="Replication_Regulatory_Kinase"/>
</dbReference>
<dbReference type="PANTHER" id="PTHR15375:SF22">
    <property type="entry name" value="PROTEIN DBF4 HOMOLOG A"/>
    <property type="match status" value="1"/>
</dbReference>
<feature type="domain" description="DBF4-type" evidence="12">
    <location>
        <begin position="282"/>
        <end position="330"/>
    </location>
</feature>